<keyword evidence="3" id="KW-1185">Reference proteome</keyword>
<evidence type="ECO:0000256" key="1">
    <source>
        <dbReference type="SAM" id="Phobius"/>
    </source>
</evidence>
<organism evidence="2 3">
    <name type="scientific">Isoptericola chiayiensis</name>
    <dbReference type="NCBI Taxonomy" id="579446"/>
    <lineage>
        <taxon>Bacteria</taxon>
        <taxon>Bacillati</taxon>
        <taxon>Actinomycetota</taxon>
        <taxon>Actinomycetes</taxon>
        <taxon>Micrococcales</taxon>
        <taxon>Promicromonosporaceae</taxon>
        <taxon>Isoptericola</taxon>
    </lineage>
</organism>
<comment type="caution">
    <text evidence="2">The sequence shown here is derived from an EMBL/GenBank/DDBJ whole genome shotgun (WGS) entry which is preliminary data.</text>
</comment>
<keyword evidence="1" id="KW-0812">Transmembrane</keyword>
<accession>A0ABP8YAK6</accession>
<feature type="transmembrane region" description="Helical" evidence="1">
    <location>
        <begin position="35"/>
        <end position="52"/>
    </location>
</feature>
<keyword evidence="1" id="KW-0472">Membrane</keyword>
<evidence type="ECO:0000313" key="2">
    <source>
        <dbReference type="EMBL" id="GAA4724499.1"/>
    </source>
</evidence>
<protein>
    <submittedName>
        <fullName evidence="2">Uncharacterized protein</fullName>
    </submittedName>
</protein>
<evidence type="ECO:0000313" key="3">
    <source>
        <dbReference type="Proteomes" id="UP001500956"/>
    </source>
</evidence>
<dbReference type="RefSeq" id="WP_343037507.1">
    <property type="nucleotide sequence ID" value="NZ_BAABID010000006.1"/>
</dbReference>
<dbReference type="Proteomes" id="UP001500956">
    <property type="component" value="Unassembled WGS sequence"/>
</dbReference>
<proteinExistence type="predicted"/>
<dbReference type="EMBL" id="BAABID010000006">
    <property type="protein sequence ID" value="GAA4724499.1"/>
    <property type="molecule type" value="Genomic_DNA"/>
</dbReference>
<gene>
    <name evidence="2" type="ORF">GCM10023216_13170</name>
</gene>
<sequence length="75" mass="8518">MLSIVRRVPWASVLTIAAAAVFTLVTLFAALRGRVWAWIPFALAAAILVREIRHVQRSRRRHVGFEEPDRRNPGT</sequence>
<name>A0ABP8YAK6_9MICO</name>
<keyword evidence="1" id="KW-1133">Transmembrane helix</keyword>
<feature type="transmembrane region" description="Helical" evidence="1">
    <location>
        <begin position="7"/>
        <end position="29"/>
    </location>
</feature>
<reference evidence="3" key="1">
    <citation type="journal article" date="2019" name="Int. J. Syst. Evol. Microbiol.">
        <title>The Global Catalogue of Microorganisms (GCM) 10K type strain sequencing project: providing services to taxonomists for standard genome sequencing and annotation.</title>
        <authorList>
            <consortium name="The Broad Institute Genomics Platform"/>
            <consortium name="The Broad Institute Genome Sequencing Center for Infectious Disease"/>
            <person name="Wu L."/>
            <person name="Ma J."/>
        </authorList>
    </citation>
    <scope>NUCLEOTIDE SEQUENCE [LARGE SCALE GENOMIC DNA]</scope>
    <source>
        <strain evidence="3">JCM 18063</strain>
    </source>
</reference>